<feature type="domain" description="Calcineurin-like phosphoesterase" evidence="4">
    <location>
        <begin position="83"/>
        <end position="318"/>
    </location>
</feature>
<dbReference type="GO" id="GO:0016787">
    <property type="term" value="F:hydrolase activity"/>
    <property type="evidence" value="ECO:0007669"/>
    <property type="project" value="UniProtKB-KW"/>
</dbReference>
<dbReference type="Gene3D" id="3.60.21.10">
    <property type="match status" value="1"/>
</dbReference>
<evidence type="ECO:0000313" key="5">
    <source>
        <dbReference type="EMBL" id="SZX67909.1"/>
    </source>
</evidence>
<protein>
    <recommendedName>
        <fullName evidence="4">Calcineurin-like phosphoesterase domain-containing protein</fullName>
    </recommendedName>
</protein>
<keyword evidence="3" id="KW-0472">Membrane</keyword>
<evidence type="ECO:0000259" key="4">
    <source>
        <dbReference type="Pfam" id="PF00149"/>
    </source>
</evidence>
<keyword evidence="6" id="KW-1185">Reference proteome</keyword>
<evidence type="ECO:0000256" key="1">
    <source>
        <dbReference type="ARBA" id="ARBA00022729"/>
    </source>
</evidence>
<name>A0A383VSW8_TETOB</name>
<accession>A0A383VSW8</accession>
<keyword evidence="3" id="KW-0812">Transmembrane</keyword>
<keyword evidence="2" id="KW-0378">Hydrolase</keyword>
<reference evidence="5 6" key="1">
    <citation type="submission" date="2016-10" db="EMBL/GenBank/DDBJ databases">
        <authorList>
            <person name="Cai Z."/>
        </authorList>
    </citation>
    <scope>NUCLEOTIDE SEQUENCE [LARGE SCALE GENOMIC DNA]</scope>
</reference>
<dbReference type="SUPFAM" id="SSF56300">
    <property type="entry name" value="Metallo-dependent phosphatases"/>
    <property type="match status" value="1"/>
</dbReference>
<dbReference type="STRING" id="3088.A0A383VSW8"/>
<gene>
    <name evidence="5" type="ORF">BQ4739_LOCUS8248</name>
</gene>
<dbReference type="EMBL" id="FNXT01000821">
    <property type="protein sequence ID" value="SZX67909.1"/>
    <property type="molecule type" value="Genomic_DNA"/>
</dbReference>
<keyword evidence="1" id="KW-0732">Signal</keyword>
<evidence type="ECO:0000313" key="6">
    <source>
        <dbReference type="Proteomes" id="UP000256970"/>
    </source>
</evidence>
<dbReference type="InterPro" id="IPR029052">
    <property type="entry name" value="Metallo-depent_PP-like"/>
</dbReference>
<keyword evidence="3" id="KW-1133">Transmembrane helix</keyword>
<dbReference type="AlphaFoldDB" id="A0A383VSW8"/>
<dbReference type="PANTHER" id="PTHR10161">
    <property type="entry name" value="TARTRATE-RESISTANT ACID PHOSPHATASE TYPE 5"/>
    <property type="match status" value="1"/>
</dbReference>
<evidence type="ECO:0000256" key="2">
    <source>
        <dbReference type="ARBA" id="ARBA00022801"/>
    </source>
</evidence>
<evidence type="ECO:0000256" key="3">
    <source>
        <dbReference type="SAM" id="Phobius"/>
    </source>
</evidence>
<organism evidence="5 6">
    <name type="scientific">Tetradesmus obliquus</name>
    <name type="common">Green alga</name>
    <name type="synonym">Acutodesmus obliquus</name>
    <dbReference type="NCBI Taxonomy" id="3088"/>
    <lineage>
        <taxon>Eukaryota</taxon>
        <taxon>Viridiplantae</taxon>
        <taxon>Chlorophyta</taxon>
        <taxon>core chlorophytes</taxon>
        <taxon>Chlorophyceae</taxon>
        <taxon>CS clade</taxon>
        <taxon>Sphaeropleales</taxon>
        <taxon>Scenedesmaceae</taxon>
        <taxon>Tetradesmus</taxon>
    </lineage>
</organism>
<dbReference type="Proteomes" id="UP000256970">
    <property type="component" value="Unassembled WGS sequence"/>
</dbReference>
<dbReference type="Pfam" id="PF00149">
    <property type="entry name" value="Metallophos"/>
    <property type="match status" value="1"/>
</dbReference>
<sequence>MYRLGDEEDAEDRVFLAGFDRIEARSQERANTQLRKKRLAYGMAAAGALLAVVIIVGLSVGLARKSGMPYTCKDERGASYDTTFFVIGDWGRQGSWDQRQVARMMADVAQCMTPSFVISTGDNFYDHGLKSPNDEMFAKSFSNVYDQGSLQVNWYAVLGNHDYGDKIDPAEDSCAANTLDACPEGCCYSSVWQFTGRPNDVRWHCQNGTWNVPAGNAGLLDIVMIDTNPFMPHYLNEAWSKNAGGIWQQNASQIKQQLRQRLAASKARWKLVVGHHPIASYGHHCKFSMDGDCDHMAWLEADLQDARVAAYLCGHDHDLQYITRQSDPAVQDSTPLWPAFVVSGAGSSVRNNEFGKVNRKEGYNMPFMADDQGFVAARVNASHLVMHYYTTSHAAPVYTAVLAAQR</sequence>
<proteinExistence type="predicted"/>
<dbReference type="InterPro" id="IPR004843">
    <property type="entry name" value="Calcineurin-like_PHP"/>
</dbReference>
<feature type="transmembrane region" description="Helical" evidence="3">
    <location>
        <begin position="39"/>
        <end position="63"/>
    </location>
</feature>
<dbReference type="InterPro" id="IPR051558">
    <property type="entry name" value="Metallophosphoesterase_PAP"/>
</dbReference>
<dbReference type="PANTHER" id="PTHR10161:SF14">
    <property type="entry name" value="TARTRATE-RESISTANT ACID PHOSPHATASE TYPE 5"/>
    <property type="match status" value="1"/>
</dbReference>